<evidence type="ECO:0000256" key="20">
    <source>
        <dbReference type="SAM" id="SignalP"/>
    </source>
</evidence>
<evidence type="ECO:0000256" key="17">
    <source>
        <dbReference type="ARBA" id="ARBA00039143"/>
    </source>
</evidence>
<name>A0A384ALB9_BALAC</name>
<dbReference type="InterPro" id="IPR000834">
    <property type="entry name" value="Peptidase_M14"/>
</dbReference>
<evidence type="ECO:0000259" key="21">
    <source>
        <dbReference type="PROSITE" id="PS52035"/>
    </source>
</evidence>
<comment type="cofactor">
    <cofactor evidence="1">
        <name>Zn(2+)</name>
        <dbReference type="ChEBI" id="CHEBI:29105"/>
    </cofactor>
</comment>
<keyword evidence="4" id="KW-0964">Secreted</keyword>
<dbReference type="Pfam" id="PF02244">
    <property type="entry name" value="Propep_M14"/>
    <property type="match status" value="1"/>
</dbReference>
<evidence type="ECO:0000256" key="16">
    <source>
        <dbReference type="ARBA" id="ARBA00037795"/>
    </source>
</evidence>
<dbReference type="GO" id="GO:0005615">
    <property type="term" value="C:extracellular space"/>
    <property type="evidence" value="ECO:0007669"/>
    <property type="project" value="TreeGrafter"/>
</dbReference>
<dbReference type="Gene3D" id="3.30.70.340">
    <property type="entry name" value="Metallocarboxypeptidase-like"/>
    <property type="match status" value="1"/>
</dbReference>
<dbReference type="PANTHER" id="PTHR11705:SF20">
    <property type="entry name" value="CARBOXYPEPTIDASE B"/>
    <property type="match status" value="1"/>
</dbReference>
<comment type="catalytic activity">
    <reaction evidence="15">
        <text>Preferential release of a C-terminal lysine or arginine amino acid.</text>
        <dbReference type="EC" id="3.4.17.2"/>
    </reaction>
</comment>
<evidence type="ECO:0000256" key="7">
    <source>
        <dbReference type="ARBA" id="ARBA00022723"/>
    </source>
</evidence>
<reference evidence="23" key="1">
    <citation type="submission" date="2025-08" db="UniProtKB">
        <authorList>
            <consortium name="RefSeq"/>
        </authorList>
    </citation>
    <scope>IDENTIFICATION</scope>
</reference>
<evidence type="ECO:0000256" key="15">
    <source>
        <dbReference type="ARBA" id="ARBA00036114"/>
    </source>
</evidence>
<dbReference type="KEGG" id="bacu:103002331"/>
<evidence type="ECO:0000256" key="1">
    <source>
        <dbReference type="ARBA" id="ARBA00001947"/>
    </source>
</evidence>
<gene>
    <name evidence="23" type="primary">CPB1</name>
</gene>
<dbReference type="FunFam" id="3.40.630.10:FF:000001">
    <property type="entry name" value="Carboxypeptidase B"/>
    <property type="match status" value="1"/>
</dbReference>
<keyword evidence="8 20" id="KW-0732">Signal</keyword>
<organism evidence="22 23">
    <name type="scientific">Balaenoptera acutorostrata</name>
    <name type="common">Common minke whale</name>
    <name type="synonym">Balaena rostrata</name>
    <dbReference type="NCBI Taxonomy" id="9767"/>
    <lineage>
        <taxon>Eukaryota</taxon>
        <taxon>Metazoa</taxon>
        <taxon>Chordata</taxon>
        <taxon>Craniata</taxon>
        <taxon>Vertebrata</taxon>
        <taxon>Euteleostomi</taxon>
        <taxon>Mammalia</taxon>
        <taxon>Eutheria</taxon>
        <taxon>Laurasiatheria</taxon>
        <taxon>Artiodactyla</taxon>
        <taxon>Whippomorpha</taxon>
        <taxon>Cetacea</taxon>
        <taxon>Mysticeti</taxon>
        <taxon>Balaenopteridae</taxon>
        <taxon>Balaenoptera</taxon>
    </lineage>
</organism>
<evidence type="ECO:0000256" key="2">
    <source>
        <dbReference type="ARBA" id="ARBA00004613"/>
    </source>
</evidence>
<keyword evidence="11" id="KW-0482">Metalloprotease</keyword>
<dbReference type="InterPro" id="IPR057246">
    <property type="entry name" value="CARBOXYPEPT_ZN_1"/>
</dbReference>
<comment type="similarity">
    <text evidence="3 19">Belongs to the peptidase M14 family.</text>
</comment>
<comment type="subcellular location">
    <subcellularLocation>
        <location evidence="2">Secreted</location>
    </subcellularLocation>
    <subcellularLocation>
        <location evidence="16">Zymogen granule lumen</location>
    </subcellularLocation>
</comment>
<evidence type="ECO:0000256" key="13">
    <source>
        <dbReference type="ARBA" id="ARBA00023157"/>
    </source>
</evidence>
<keyword evidence="10" id="KW-0862">Zinc</keyword>
<evidence type="ECO:0000256" key="18">
    <source>
        <dbReference type="ARBA" id="ARBA00039334"/>
    </source>
</evidence>
<evidence type="ECO:0000256" key="19">
    <source>
        <dbReference type="PROSITE-ProRule" id="PRU01379"/>
    </source>
</evidence>
<dbReference type="PROSITE" id="PS00132">
    <property type="entry name" value="CARBOXYPEPT_ZN_1"/>
    <property type="match status" value="1"/>
</dbReference>
<keyword evidence="5 23" id="KW-0121">Carboxypeptidase</keyword>
<keyword evidence="22" id="KW-1185">Reference proteome</keyword>
<dbReference type="PROSITE" id="PS52035">
    <property type="entry name" value="PEPTIDASE_M14"/>
    <property type="match status" value="1"/>
</dbReference>
<evidence type="ECO:0000256" key="11">
    <source>
        <dbReference type="ARBA" id="ARBA00023049"/>
    </source>
</evidence>
<keyword evidence="12" id="KW-0865">Zymogen</keyword>
<dbReference type="FunCoup" id="A0A384ALB9">
    <property type="interactions" value="65"/>
</dbReference>
<dbReference type="SUPFAM" id="SSF53187">
    <property type="entry name" value="Zn-dependent exopeptidases"/>
    <property type="match status" value="1"/>
</dbReference>
<dbReference type="InParanoid" id="A0A384ALB9"/>
<evidence type="ECO:0000313" key="23">
    <source>
        <dbReference type="RefSeq" id="XP_007188171.1"/>
    </source>
</evidence>
<dbReference type="FunFam" id="3.30.70.340:FF:000002">
    <property type="entry name" value="Carboxypeptidase A"/>
    <property type="match status" value="1"/>
</dbReference>
<keyword evidence="14" id="KW-0968">Cytoplasmic vesicle</keyword>
<dbReference type="CDD" id="cd03871">
    <property type="entry name" value="M14_CPB"/>
    <property type="match status" value="1"/>
</dbReference>
<evidence type="ECO:0000256" key="5">
    <source>
        <dbReference type="ARBA" id="ARBA00022645"/>
    </source>
</evidence>
<accession>A0A384ALB9</accession>
<dbReference type="EC" id="3.4.17.2" evidence="17"/>
<keyword evidence="7" id="KW-0479">Metal-binding</keyword>
<dbReference type="InterPro" id="IPR034253">
    <property type="entry name" value="CPB_M14_CPD"/>
</dbReference>
<dbReference type="InterPro" id="IPR036990">
    <property type="entry name" value="M14A-like_propep"/>
</dbReference>
<feature type="chain" id="PRO_5016913484" description="Carboxypeptidase B" evidence="20">
    <location>
        <begin position="16"/>
        <end position="417"/>
    </location>
</feature>
<dbReference type="PRINTS" id="PR00765">
    <property type="entry name" value="CRBOXYPTASEA"/>
</dbReference>
<evidence type="ECO:0000256" key="3">
    <source>
        <dbReference type="ARBA" id="ARBA00005988"/>
    </source>
</evidence>
<dbReference type="Gene3D" id="3.40.630.10">
    <property type="entry name" value="Zn peptidases"/>
    <property type="match status" value="1"/>
</dbReference>
<dbReference type="Pfam" id="PF00246">
    <property type="entry name" value="Peptidase_M14"/>
    <property type="match status" value="1"/>
</dbReference>
<sequence length="417" mass="47550">MLAFLILVTVTLASAHHSGEHFEGEKVFRVSVEDENDINLLRELASISQIDFWKPDSVTQIKPHSTVDFRVKAEDIFTVEDFLKQNELQYEVLISNLRSVLEAQFDSRVRATGHSYEKYNNWETIEAWTQQVASENPDLISRSAIGTTFLGNTIYLLKVGRPGPNKPAIFMDCGFHAREWISPAFCQWFVREAVRTYGREIHMTEFLDKLDFYVLPVVNIDGYIYTWTKYRMWRKTRSTNAGSTCIGTDPNRNFDAGWCSVGASKNPCHETYCGSAAESEKETKALANFIRNNLSSIKAYLTIHSYSQMMLYPYSYDYKLPKNNAELNSIAKAAVKELATLHGTKYTYGPGASTIYPAAGGSDDWAYDQGIKYSFTFELRDKGRYGFALPESQIRPTCEETMLAIKYITGYVLEHLY</sequence>
<dbReference type="CTD" id="1360"/>
<dbReference type="SUPFAM" id="SSF54897">
    <property type="entry name" value="Protease propeptides/inhibitors"/>
    <property type="match status" value="1"/>
</dbReference>
<feature type="signal peptide" evidence="20">
    <location>
        <begin position="1"/>
        <end position="15"/>
    </location>
</feature>
<evidence type="ECO:0000256" key="10">
    <source>
        <dbReference type="ARBA" id="ARBA00022833"/>
    </source>
</evidence>
<evidence type="ECO:0000256" key="6">
    <source>
        <dbReference type="ARBA" id="ARBA00022670"/>
    </source>
</evidence>
<evidence type="ECO:0000313" key="22">
    <source>
        <dbReference type="Proteomes" id="UP001652580"/>
    </source>
</evidence>
<evidence type="ECO:0000256" key="12">
    <source>
        <dbReference type="ARBA" id="ARBA00023145"/>
    </source>
</evidence>
<dbReference type="RefSeq" id="XP_007188171.1">
    <property type="nucleotide sequence ID" value="XM_007188109.2"/>
</dbReference>
<feature type="active site" description="Proton donor/acceptor" evidence="19">
    <location>
        <position position="378"/>
    </location>
</feature>
<dbReference type="GO" id="GO:0008270">
    <property type="term" value="F:zinc ion binding"/>
    <property type="evidence" value="ECO:0007669"/>
    <property type="project" value="InterPro"/>
</dbReference>
<keyword evidence="9" id="KW-0378">Hydrolase</keyword>
<dbReference type="GO" id="GO:0006508">
    <property type="term" value="P:proteolysis"/>
    <property type="evidence" value="ECO:0007669"/>
    <property type="project" value="UniProtKB-KW"/>
</dbReference>
<keyword evidence="13" id="KW-1015">Disulfide bond</keyword>
<keyword evidence="6" id="KW-0645">Protease</keyword>
<dbReference type="SMART" id="SM00631">
    <property type="entry name" value="Zn_pept"/>
    <property type="match status" value="1"/>
</dbReference>
<dbReference type="InterPro" id="IPR003146">
    <property type="entry name" value="M14A_act_pep"/>
</dbReference>
<dbReference type="PANTHER" id="PTHR11705">
    <property type="entry name" value="PROTEASE FAMILY M14 CARBOXYPEPTIDASE A,B"/>
    <property type="match status" value="1"/>
</dbReference>
<evidence type="ECO:0000256" key="8">
    <source>
        <dbReference type="ARBA" id="ARBA00022729"/>
    </source>
</evidence>
<dbReference type="GO" id="GO:0031410">
    <property type="term" value="C:cytoplasmic vesicle"/>
    <property type="evidence" value="ECO:0007669"/>
    <property type="project" value="UniProtKB-KW"/>
</dbReference>
<evidence type="ECO:0000256" key="4">
    <source>
        <dbReference type="ARBA" id="ARBA00022525"/>
    </source>
</evidence>
<protein>
    <recommendedName>
        <fullName evidence="18">Carboxypeptidase B</fullName>
        <ecNumber evidence="17">3.4.17.2</ecNumber>
    </recommendedName>
</protein>
<dbReference type="GO" id="GO:0004181">
    <property type="term" value="F:metallocarboxypeptidase activity"/>
    <property type="evidence" value="ECO:0007669"/>
    <property type="project" value="UniProtKB-EC"/>
</dbReference>
<dbReference type="AlphaFoldDB" id="A0A384ALB9"/>
<proteinExistence type="inferred from homology"/>
<feature type="domain" description="Peptidase M14" evidence="21">
    <location>
        <begin position="118"/>
        <end position="412"/>
    </location>
</feature>
<evidence type="ECO:0000256" key="14">
    <source>
        <dbReference type="ARBA" id="ARBA00023329"/>
    </source>
</evidence>
<dbReference type="GeneID" id="103002331"/>
<dbReference type="PROSITE" id="PS00133">
    <property type="entry name" value="CARBOXYPEPT_ZN_2"/>
    <property type="match status" value="1"/>
</dbReference>
<dbReference type="STRING" id="310752.A0A384ALB9"/>
<evidence type="ECO:0000256" key="9">
    <source>
        <dbReference type="ARBA" id="ARBA00022801"/>
    </source>
</evidence>
<dbReference type="InterPro" id="IPR057247">
    <property type="entry name" value="CARBOXYPEPT_ZN_2"/>
</dbReference>
<dbReference type="Proteomes" id="UP001652580">
    <property type="component" value="Chromosome 4"/>
</dbReference>